<comment type="caution">
    <text evidence="1">The sequence shown here is derived from an EMBL/GenBank/DDBJ whole genome shotgun (WGS) entry which is preliminary data.</text>
</comment>
<dbReference type="Proteomes" id="UP001433508">
    <property type="component" value="Unassembled WGS sequence"/>
</dbReference>
<evidence type="ECO:0000313" key="1">
    <source>
        <dbReference type="EMBL" id="KAK9239130.1"/>
    </source>
</evidence>
<accession>A0ACC3T5Z9</accession>
<reference evidence="2" key="1">
    <citation type="journal article" date="2024" name="Front. Bioeng. Biotechnol.">
        <title>Genome-scale model development and genomic sequencing of the oleaginous clade Lipomyces.</title>
        <authorList>
            <person name="Czajka J.J."/>
            <person name="Han Y."/>
            <person name="Kim J."/>
            <person name="Mondo S.J."/>
            <person name="Hofstad B.A."/>
            <person name="Robles A."/>
            <person name="Haridas S."/>
            <person name="Riley R."/>
            <person name="LaButti K."/>
            <person name="Pangilinan J."/>
            <person name="Andreopoulos W."/>
            <person name="Lipzen A."/>
            <person name="Yan J."/>
            <person name="Wang M."/>
            <person name="Ng V."/>
            <person name="Grigoriev I.V."/>
            <person name="Spatafora J.W."/>
            <person name="Magnuson J.K."/>
            <person name="Baker S.E."/>
            <person name="Pomraning K.R."/>
        </authorList>
    </citation>
    <scope>NUCLEOTIDE SEQUENCE [LARGE SCALE GENOMIC DNA]</scope>
    <source>
        <strain evidence="2">CBS 7786</strain>
    </source>
</reference>
<keyword evidence="2" id="KW-1185">Reference proteome</keyword>
<sequence>MSALPFKNVYHLRRVAESSQKPCMVCYKPTAVVLVSEDGKNDFFYTCQMHLQDRGFVTPVTNAAAEAAKKRKEELDKEIEKVKKEWEEHQKDRKAAREKREKQRKEEKATDKNKDEEDDKSADRREKQEHKEQMAKLENQKVDATTKADAEQRIFNLNKDVYAMRLNNYRSIQRSKRTAELLRKPGALPSVPTRDPSSTTKDTADD</sequence>
<gene>
    <name evidence="1" type="ORF">V1525DRAFT_399244</name>
</gene>
<evidence type="ECO:0000313" key="2">
    <source>
        <dbReference type="Proteomes" id="UP001433508"/>
    </source>
</evidence>
<protein>
    <submittedName>
        <fullName evidence="1">VPS4-associated protein 1</fullName>
    </submittedName>
</protein>
<dbReference type="EMBL" id="MU971349">
    <property type="protein sequence ID" value="KAK9239130.1"/>
    <property type="molecule type" value="Genomic_DNA"/>
</dbReference>
<name>A0ACC3T5Z9_LIPKO</name>
<proteinExistence type="predicted"/>
<organism evidence="1 2">
    <name type="scientific">Lipomyces kononenkoae</name>
    <name type="common">Yeast</name>
    <dbReference type="NCBI Taxonomy" id="34357"/>
    <lineage>
        <taxon>Eukaryota</taxon>
        <taxon>Fungi</taxon>
        <taxon>Dikarya</taxon>
        <taxon>Ascomycota</taxon>
        <taxon>Saccharomycotina</taxon>
        <taxon>Lipomycetes</taxon>
        <taxon>Lipomycetales</taxon>
        <taxon>Lipomycetaceae</taxon>
        <taxon>Lipomyces</taxon>
    </lineage>
</organism>